<dbReference type="AlphaFoldDB" id="A0A0W0UYQ1"/>
<accession>A0A0W0UYQ1</accession>
<reference evidence="1 2" key="1">
    <citation type="submission" date="2015-11" db="EMBL/GenBank/DDBJ databases">
        <title>Genomic analysis of 38 Legionella species identifies large and diverse effector repertoires.</title>
        <authorList>
            <person name="Burstein D."/>
            <person name="Amaro F."/>
            <person name="Zusman T."/>
            <person name="Lifshitz Z."/>
            <person name="Cohen O."/>
            <person name="Gilbert J.A."/>
            <person name="Pupko T."/>
            <person name="Shuman H.A."/>
            <person name="Segal G."/>
        </authorList>
    </citation>
    <scope>NUCLEOTIDE SEQUENCE [LARGE SCALE GENOMIC DNA]</scope>
    <source>
        <strain evidence="1 2">JA-26-G1-E2</strain>
    </source>
</reference>
<gene>
    <name evidence="1" type="ORF">Ljam_0260</name>
</gene>
<dbReference type="Proteomes" id="UP000054715">
    <property type="component" value="Unassembled WGS sequence"/>
</dbReference>
<name>A0A0W0UYQ1_9GAMM</name>
<dbReference type="PATRIC" id="fig|455.5.peg.272"/>
<evidence type="ECO:0000313" key="2">
    <source>
        <dbReference type="Proteomes" id="UP000054715"/>
    </source>
</evidence>
<organism evidence="1 2">
    <name type="scientific">Legionella jamestowniensis</name>
    <dbReference type="NCBI Taxonomy" id="455"/>
    <lineage>
        <taxon>Bacteria</taxon>
        <taxon>Pseudomonadati</taxon>
        <taxon>Pseudomonadota</taxon>
        <taxon>Gammaproteobacteria</taxon>
        <taxon>Legionellales</taxon>
        <taxon>Legionellaceae</taxon>
        <taxon>Legionella</taxon>
    </lineage>
</organism>
<dbReference type="EMBL" id="LNYG01000004">
    <property type="protein sequence ID" value="KTD13002.1"/>
    <property type="molecule type" value="Genomic_DNA"/>
</dbReference>
<dbReference type="RefSeq" id="WP_058448341.1">
    <property type="nucleotide sequence ID" value="NZ_CAAAJF010000014.1"/>
</dbReference>
<comment type="caution">
    <text evidence="1">The sequence shown here is derived from an EMBL/GenBank/DDBJ whole genome shotgun (WGS) entry which is preliminary data.</text>
</comment>
<protein>
    <submittedName>
        <fullName evidence="1">Purine NTPase</fullName>
    </submittedName>
</protein>
<evidence type="ECO:0000313" key="1">
    <source>
        <dbReference type="EMBL" id="KTD13002.1"/>
    </source>
</evidence>
<proteinExistence type="predicted"/>
<dbReference type="OrthoDB" id="5631848at2"/>
<sequence>MTEREQYFRERFYRWRQDKAKNEEAVLLTILHIDAYMRAAFHLKGIKSDFYDHTSLKYNELNRYGKREFGVLLYCKFIIQDYFEHANEEEQELLSVIVKKIDGLYEQGRVDTQAKLNALTESCHFWLDNYTQNREDVSQIQSLCCVLYLLLKVLEIFLKSLGGWSKQLAKPFINLDLLVNEIESLLVKTEERFNQLNTILNQDKPCAPQNLAELFDKKYLELVASNPANHYDVLLAKISLLETMVIEAKTMGLLLKRNYEFKKNLQNAQSFLSLIEDNGKYIIGRKYFLDLIKENDKSFQDLMNCLNSEQRTAFLDKVEQLKNPTHIQKFYASLQYSASWATALPASAFRLTVPQDWQNYVVGVIPDTLDSQCKNDLKCLIEIIAKDLKEKLVATENEMQLLTEKFAADQRYEQFIKDIPIEVIEQIVASSQTMMESLAMYKNLLLYANSRQKTLQEIHGLHEQIDDFLQLHDNFWVKLSNFLATFFSFFRTETACLVAKVRDIQNKLNTLKCEYSSDFDKACEAYLQKHERLHPQLHNLLVEEAKGLDSLIPRQNKTVIAKTSVRESFSHIRQCFFYVKENPVQLAEMPVSHLIIVN</sequence>